<dbReference type="KEGG" id="dci:113465650"/>
<dbReference type="InterPro" id="IPR025719">
    <property type="entry name" value="MYRF_C2"/>
</dbReference>
<dbReference type="PaxDb" id="121845-A0A3Q0IIV3"/>
<proteinExistence type="predicted"/>
<sequence>MNYAIPLSKYLPDPYVTIIFQFSTSSRAQKIEQCTMPVQANSTPCSWNGEMFFLSSKIAREEEKATQPGTFKVEISSFRATSLRFRIPINSIYSSNVCRLPHEKVGVSFIEYNILLFRDCND</sequence>
<accession>A0A3Q0IIV3</accession>
<protein>
    <submittedName>
        <fullName evidence="3">Uncharacterized protein LOC113465650</fullName>
    </submittedName>
</protein>
<dbReference type="Pfam" id="PF13888">
    <property type="entry name" value="MRF_C2"/>
    <property type="match status" value="1"/>
</dbReference>
<name>A0A3Q0IIV3_DIACI</name>
<evidence type="ECO:0000259" key="1">
    <source>
        <dbReference type="Pfam" id="PF13888"/>
    </source>
</evidence>
<dbReference type="Proteomes" id="UP000079169">
    <property type="component" value="Unplaced"/>
</dbReference>
<feature type="domain" description="Myelin gene regulatory factor C-terminal" evidence="1">
    <location>
        <begin position="2"/>
        <end position="120"/>
    </location>
</feature>
<dbReference type="AlphaFoldDB" id="A0A3Q0IIV3"/>
<keyword evidence="2" id="KW-1185">Reference proteome</keyword>
<evidence type="ECO:0000313" key="3">
    <source>
        <dbReference type="RefSeq" id="XP_026676134.1"/>
    </source>
</evidence>
<dbReference type="GeneID" id="113465650"/>
<evidence type="ECO:0000313" key="2">
    <source>
        <dbReference type="Proteomes" id="UP000079169"/>
    </source>
</evidence>
<dbReference type="RefSeq" id="XP_026676134.1">
    <property type="nucleotide sequence ID" value="XM_026820333.1"/>
</dbReference>
<gene>
    <name evidence="3" type="primary">LOC113465650</name>
</gene>
<reference evidence="3" key="1">
    <citation type="submission" date="2025-08" db="UniProtKB">
        <authorList>
            <consortium name="RefSeq"/>
        </authorList>
    </citation>
    <scope>IDENTIFICATION</scope>
</reference>
<organism evidence="2 3">
    <name type="scientific">Diaphorina citri</name>
    <name type="common">Asian citrus psyllid</name>
    <dbReference type="NCBI Taxonomy" id="121845"/>
    <lineage>
        <taxon>Eukaryota</taxon>
        <taxon>Metazoa</taxon>
        <taxon>Ecdysozoa</taxon>
        <taxon>Arthropoda</taxon>
        <taxon>Hexapoda</taxon>
        <taxon>Insecta</taxon>
        <taxon>Pterygota</taxon>
        <taxon>Neoptera</taxon>
        <taxon>Paraneoptera</taxon>
        <taxon>Hemiptera</taxon>
        <taxon>Sternorrhyncha</taxon>
        <taxon>Psylloidea</taxon>
        <taxon>Psyllidae</taxon>
        <taxon>Diaphorininae</taxon>
        <taxon>Diaphorina</taxon>
    </lineage>
</organism>